<keyword evidence="1 2" id="KW-0732">Signal</keyword>
<dbReference type="PANTHER" id="PTHR32208:SF21">
    <property type="entry name" value="LOW QUALITY PROTEIN: ALDEHYDE OXIDASE GLOX-LIKE"/>
    <property type="match status" value="1"/>
</dbReference>
<dbReference type="OrthoDB" id="2019572at2759"/>
<sequence>MGRLLRFLGSLSVSVTLVGLSQAQAATLPAPGQPTHTPVPGSFEIIGSSYVSAQQIFLGKPDKVYFIDKVEGNPTLIDGHPAWASEWTLGSNTQRAMDAVTNTFCAGGNVLGNGTWLNVGGNQAVTYGGQPASNQVGNGGPYFDPDGRNSIRLLTPCEDGSCDWFLSPFQTLQRWYPTLETLENGTMIILGGCTNGGYVNDAGQDNPTYEFFPPQGPAIQSPILARTLPVNLFPLTWLLPSGKLLIQSNWATATLDYKNNIETPLDNIPDAVRVYPASAGNLMLPLTPANNWTATILFCGGSNIQPNGWTAPGFIIPTFPASTSCVRLTPDVSSSYTEDDPLPEARVMASFIALPDGTVLNLNGAGLGATSLSLFFVRGDLMTAIGTAGYGNDSWAIGHSYADKPVLTPAIYNPATPPGSRWSRNGYSASTVPRMYHSSATLLPDGSVFVSGSNPNPDYTVGPTVTYPSEYRTEILYPLYYNQRRPQPQGLLAQYTYGGPYFNVQLNSDDFFGNVQNVQNTSVVIIRTGFSTHAMNMGQRFVQLNSTYTAYRQNNTATLHVSQLPPNPAILAPGPAYIFVVVNGVPSIGLPIMVGSGQLGTQNILPVAELIPSSLVEQTNNTSNVQSPITKTSGTFVSSCSTLAWLSAAGLFLFVLAS</sequence>
<evidence type="ECO:0000256" key="1">
    <source>
        <dbReference type="ARBA" id="ARBA00022729"/>
    </source>
</evidence>
<dbReference type="InterPro" id="IPR014756">
    <property type="entry name" value="Ig_E-set"/>
</dbReference>
<gene>
    <name evidence="5" type="ORF">LACBIDRAFT_313935</name>
</gene>
<dbReference type="Pfam" id="PF09118">
    <property type="entry name" value="GO-like_E_set"/>
    <property type="match status" value="1"/>
</dbReference>
<dbReference type="InParanoid" id="B0D168"/>
<dbReference type="STRING" id="486041.B0D168"/>
<dbReference type="HOGENOM" id="CLU_009630_3_0_1"/>
<dbReference type="CDD" id="cd02851">
    <property type="entry name" value="E_set_GO_C"/>
    <property type="match status" value="1"/>
</dbReference>
<evidence type="ECO:0000259" key="3">
    <source>
        <dbReference type="Pfam" id="PF07250"/>
    </source>
</evidence>
<dbReference type="KEGG" id="lbc:LACBIDRAFT_313935"/>
<dbReference type="InterPro" id="IPR015202">
    <property type="entry name" value="GO-like_E_set"/>
</dbReference>
<dbReference type="InterPro" id="IPR011043">
    <property type="entry name" value="Gal_Oxase/kelch_b-propeller"/>
</dbReference>
<evidence type="ECO:0000313" key="5">
    <source>
        <dbReference type="EMBL" id="EDR11947.1"/>
    </source>
</evidence>
<evidence type="ECO:0000313" key="6">
    <source>
        <dbReference type="Proteomes" id="UP000001194"/>
    </source>
</evidence>
<dbReference type="PANTHER" id="PTHR32208">
    <property type="entry name" value="SECRETED PROTEIN-RELATED"/>
    <property type="match status" value="1"/>
</dbReference>
<dbReference type="Gene3D" id="2.130.10.80">
    <property type="entry name" value="Galactose oxidase/kelch, beta-propeller"/>
    <property type="match status" value="1"/>
</dbReference>
<proteinExistence type="predicted"/>
<organism evidence="6">
    <name type="scientific">Laccaria bicolor (strain S238N-H82 / ATCC MYA-4686)</name>
    <name type="common">Bicoloured deceiver</name>
    <name type="synonym">Laccaria laccata var. bicolor</name>
    <dbReference type="NCBI Taxonomy" id="486041"/>
    <lineage>
        <taxon>Eukaryota</taxon>
        <taxon>Fungi</taxon>
        <taxon>Dikarya</taxon>
        <taxon>Basidiomycota</taxon>
        <taxon>Agaricomycotina</taxon>
        <taxon>Agaricomycetes</taxon>
        <taxon>Agaricomycetidae</taxon>
        <taxon>Agaricales</taxon>
        <taxon>Agaricineae</taxon>
        <taxon>Hydnangiaceae</taxon>
        <taxon>Laccaria</taxon>
    </lineage>
</organism>
<evidence type="ECO:0000259" key="4">
    <source>
        <dbReference type="Pfam" id="PF09118"/>
    </source>
</evidence>
<accession>B0D168</accession>
<evidence type="ECO:0000256" key="2">
    <source>
        <dbReference type="SAM" id="SignalP"/>
    </source>
</evidence>
<feature type="domain" description="Galactose oxidase-like Early set" evidence="4">
    <location>
        <begin position="485"/>
        <end position="594"/>
    </location>
</feature>
<dbReference type="EMBL" id="DS547095">
    <property type="protein sequence ID" value="EDR11947.1"/>
    <property type="molecule type" value="Genomic_DNA"/>
</dbReference>
<feature type="domain" description="Glyoxal oxidase N-terminal" evidence="3">
    <location>
        <begin position="396"/>
        <end position="480"/>
    </location>
</feature>
<dbReference type="GeneID" id="6073181"/>
<keyword evidence="6" id="KW-1185">Reference proteome</keyword>
<dbReference type="InterPro" id="IPR013783">
    <property type="entry name" value="Ig-like_fold"/>
</dbReference>
<dbReference type="InterPro" id="IPR037293">
    <property type="entry name" value="Gal_Oxidase_central_sf"/>
</dbReference>
<dbReference type="SUPFAM" id="SSF50965">
    <property type="entry name" value="Galactose oxidase, central domain"/>
    <property type="match status" value="1"/>
</dbReference>
<feature type="chain" id="PRO_5002747023" evidence="2">
    <location>
        <begin position="24"/>
        <end position="658"/>
    </location>
</feature>
<reference evidence="5 6" key="1">
    <citation type="journal article" date="2008" name="Nature">
        <title>The genome of Laccaria bicolor provides insights into mycorrhizal symbiosis.</title>
        <authorList>
            <person name="Martin F."/>
            <person name="Aerts A."/>
            <person name="Ahren D."/>
            <person name="Brun A."/>
            <person name="Danchin E.G.J."/>
            <person name="Duchaussoy F."/>
            <person name="Gibon J."/>
            <person name="Kohler A."/>
            <person name="Lindquist E."/>
            <person name="Pereda V."/>
            <person name="Salamov A."/>
            <person name="Shapiro H.J."/>
            <person name="Wuyts J."/>
            <person name="Blaudez D."/>
            <person name="Buee M."/>
            <person name="Brokstein P."/>
            <person name="Canbaeck B."/>
            <person name="Cohen D."/>
            <person name="Courty P.E."/>
            <person name="Coutinho P.M."/>
            <person name="Delaruelle C."/>
            <person name="Detter J.C."/>
            <person name="Deveau A."/>
            <person name="DiFazio S."/>
            <person name="Duplessis S."/>
            <person name="Fraissinet-Tachet L."/>
            <person name="Lucic E."/>
            <person name="Frey-Klett P."/>
            <person name="Fourrey C."/>
            <person name="Feussner I."/>
            <person name="Gay G."/>
            <person name="Grimwood J."/>
            <person name="Hoegger P.J."/>
            <person name="Jain P."/>
            <person name="Kilaru S."/>
            <person name="Labbe J."/>
            <person name="Lin Y.C."/>
            <person name="Legue V."/>
            <person name="Le Tacon F."/>
            <person name="Marmeisse R."/>
            <person name="Melayah D."/>
            <person name="Montanini B."/>
            <person name="Muratet M."/>
            <person name="Nehls U."/>
            <person name="Niculita-Hirzel H."/>
            <person name="Oudot-Le Secq M.P."/>
            <person name="Peter M."/>
            <person name="Quesneville H."/>
            <person name="Rajashekar B."/>
            <person name="Reich M."/>
            <person name="Rouhier N."/>
            <person name="Schmutz J."/>
            <person name="Yin T."/>
            <person name="Chalot M."/>
            <person name="Henrissat B."/>
            <person name="Kuees U."/>
            <person name="Lucas S."/>
            <person name="Van de Peer Y."/>
            <person name="Podila G.K."/>
            <person name="Polle A."/>
            <person name="Pukkila P.J."/>
            <person name="Richardson P.M."/>
            <person name="Rouze P."/>
            <person name="Sanders I.R."/>
            <person name="Stajich J.E."/>
            <person name="Tunlid A."/>
            <person name="Tuskan G."/>
            <person name="Grigoriev I.V."/>
        </authorList>
    </citation>
    <scope>NUCLEOTIDE SEQUENCE [LARGE SCALE GENOMIC DNA]</scope>
    <source>
        <strain evidence="6">S238N-H82 / ATCC MYA-4686</strain>
    </source>
</reference>
<dbReference type="InterPro" id="IPR009880">
    <property type="entry name" value="Glyoxal_oxidase_N"/>
</dbReference>
<dbReference type="Proteomes" id="UP000001194">
    <property type="component" value="Unassembled WGS sequence"/>
</dbReference>
<feature type="signal peptide" evidence="2">
    <location>
        <begin position="1"/>
        <end position="23"/>
    </location>
</feature>
<dbReference type="AlphaFoldDB" id="B0D168"/>
<dbReference type="RefSeq" id="XP_001877844.1">
    <property type="nucleotide sequence ID" value="XM_001877809.1"/>
</dbReference>
<dbReference type="Gene3D" id="2.60.40.10">
    <property type="entry name" value="Immunoglobulins"/>
    <property type="match status" value="1"/>
</dbReference>
<dbReference type="SUPFAM" id="SSF81296">
    <property type="entry name" value="E set domains"/>
    <property type="match status" value="1"/>
</dbReference>
<name>B0D168_LACBS</name>
<protein>
    <submittedName>
        <fullName evidence="5">Glyoxal oxidase</fullName>
    </submittedName>
</protein>
<feature type="domain" description="Glyoxal oxidase N-terminal" evidence="3">
    <location>
        <begin position="144"/>
        <end position="371"/>
    </location>
</feature>
<dbReference type="Pfam" id="PF07250">
    <property type="entry name" value="Glyoxal_oxid_N"/>
    <property type="match status" value="2"/>
</dbReference>